<accession>A0A8J7ANN2</accession>
<keyword evidence="4" id="KW-0413">Isomerase</keyword>
<proteinExistence type="inferred from homology"/>
<evidence type="ECO:0000259" key="5">
    <source>
        <dbReference type="Pfam" id="PF02570"/>
    </source>
</evidence>
<comment type="caution">
    <text evidence="6">The sequence shown here is derived from an EMBL/GenBank/DDBJ whole genome shotgun (WGS) entry which is preliminary data.</text>
</comment>
<feature type="domain" description="Cobalamin biosynthesis precorrin-8X methylmutase CobH/CbiC" evidence="5">
    <location>
        <begin position="9"/>
        <end position="200"/>
    </location>
</feature>
<dbReference type="GO" id="GO:0016993">
    <property type="term" value="F:precorrin-8X methylmutase activity"/>
    <property type="evidence" value="ECO:0007669"/>
    <property type="project" value="InterPro"/>
</dbReference>
<dbReference type="UniPathway" id="UPA00148"/>
<dbReference type="InterPro" id="IPR036588">
    <property type="entry name" value="CobH/CbiC_sf"/>
</dbReference>
<dbReference type="NCBIfam" id="NF004620">
    <property type="entry name" value="PRK05954.1"/>
    <property type="match status" value="1"/>
</dbReference>
<dbReference type="Proteomes" id="UP000636505">
    <property type="component" value="Unassembled WGS sequence"/>
</dbReference>
<organism evidence="6 7">
    <name type="scientific">Vasconcelosia minhoensis LEGE 07310</name>
    <dbReference type="NCBI Taxonomy" id="915328"/>
    <lineage>
        <taxon>Bacteria</taxon>
        <taxon>Bacillati</taxon>
        <taxon>Cyanobacteriota</taxon>
        <taxon>Cyanophyceae</taxon>
        <taxon>Nodosilineales</taxon>
        <taxon>Cymatolegaceae</taxon>
        <taxon>Vasconcelosia</taxon>
        <taxon>Vasconcelosia minhoensis</taxon>
    </lineage>
</organism>
<comment type="similarity">
    <text evidence="2">Belongs to the CobH/CbiC family.</text>
</comment>
<protein>
    <submittedName>
        <fullName evidence="6">Precorrin-8X methylmutase</fullName>
    </submittedName>
</protein>
<dbReference type="PANTHER" id="PTHR43588">
    <property type="entry name" value="COBALT-PRECORRIN-8 METHYLMUTASE"/>
    <property type="match status" value="1"/>
</dbReference>
<comment type="pathway">
    <text evidence="1">Cofactor biosynthesis; adenosylcobalamin biosynthesis.</text>
</comment>
<evidence type="ECO:0000313" key="6">
    <source>
        <dbReference type="EMBL" id="MBE9077476.1"/>
    </source>
</evidence>
<reference evidence="6" key="1">
    <citation type="submission" date="2020-10" db="EMBL/GenBank/DDBJ databases">
        <authorList>
            <person name="Castelo-Branco R."/>
            <person name="Eusebio N."/>
            <person name="Adriana R."/>
            <person name="Vieira A."/>
            <person name="Brugerolle De Fraissinette N."/>
            <person name="Rezende De Castro R."/>
            <person name="Schneider M.P."/>
            <person name="Vasconcelos V."/>
            <person name="Leao P.N."/>
        </authorList>
    </citation>
    <scope>NUCLEOTIDE SEQUENCE</scope>
    <source>
        <strain evidence="6">LEGE 07310</strain>
    </source>
</reference>
<evidence type="ECO:0000256" key="2">
    <source>
        <dbReference type="ARBA" id="ARBA00009774"/>
    </source>
</evidence>
<evidence type="ECO:0000256" key="1">
    <source>
        <dbReference type="ARBA" id="ARBA00004953"/>
    </source>
</evidence>
<evidence type="ECO:0000256" key="3">
    <source>
        <dbReference type="ARBA" id="ARBA00022573"/>
    </source>
</evidence>
<dbReference type="SUPFAM" id="SSF63965">
    <property type="entry name" value="Precorrin-8X methylmutase CbiC/CobH"/>
    <property type="match status" value="1"/>
</dbReference>
<dbReference type="RefSeq" id="WP_193906283.1">
    <property type="nucleotide sequence ID" value="NZ_JADEXG010000017.1"/>
</dbReference>
<dbReference type="PANTHER" id="PTHR43588:SF1">
    <property type="entry name" value="COBALT-PRECORRIN-8 METHYLMUTASE"/>
    <property type="match status" value="1"/>
</dbReference>
<name>A0A8J7ANN2_9CYAN</name>
<dbReference type="InterPro" id="IPR003722">
    <property type="entry name" value="Cbl_synth_CobH/CbiC"/>
</dbReference>
<keyword evidence="3" id="KW-0169">Cobalamin biosynthesis</keyword>
<evidence type="ECO:0000313" key="7">
    <source>
        <dbReference type="Proteomes" id="UP000636505"/>
    </source>
</evidence>
<keyword evidence="7" id="KW-1185">Reference proteome</keyword>
<dbReference type="GO" id="GO:0009236">
    <property type="term" value="P:cobalamin biosynthetic process"/>
    <property type="evidence" value="ECO:0007669"/>
    <property type="project" value="UniProtKB-UniPathway"/>
</dbReference>
<dbReference type="Pfam" id="PF02570">
    <property type="entry name" value="CbiC"/>
    <property type="match status" value="1"/>
</dbReference>
<dbReference type="Gene3D" id="3.40.50.10230">
    <property type="entry name" value="Cobalamin biosynthesis CobH/CbiC, precorrin-8X methylmutase"/>
    <property type="match status" value="1"/>
</dbReference>
<gene>
    <name evidence="6" type="ORF">IQ241_09220</name>
</gene>
<dbReference type="EMBL" id="JADEXG010000017">
    <property type="protein sequence ID" value="MBE9077476.1"/>
    <property type="molecule type" value="Genomic_DNA"/>
</dbReference>
<evidence type="ECO:0000256" key="4">
    <source>
        <dbReference type="ARBA" id="ARBA00023235"/>
    </source>
</evidence>
<sequence length="208" mass="22249">MPVYPEHPILRQSFAVIDQEIGEHRFSPAEYAVVRRLIHSTADFQLASQLTFSATAIAAAAAALRQGTPIITDVSMVAQGIRGVVSRTWKNPIVVAIDRAEPLRPGQTRTASGLLNCWQAYPDGIFVIANAPTALLALCEALCNQITHGKRPAFVLGAPVGFINVVESKQALAAIPVPQIRIDGRRGGSGAAAAIVNALLIWSWEQLP</sequence>
<dbReference type="AlphaFoldDB" id="A0A8J7ANN2"/>